<name>A0ABS2KJM2_9GAMM</name>
<evidence type="ECO:0000313" key="3">
    <source>
        <dbReference type="Proteomes" id="UP001430193"/>
    </source>
</evidence>
<evidence type="ECO:0008006" key="4">
    <source>
        <dbReference type="Google" id="ProtNLM"/>
    </source>
</evidence>
<proteinExistence type="predicted"/>
<dbReference type="Proteomes" id="UP001430193">
    <property type="component" value="Unassembled WGS sequence"/>
</dbReference>
<keyword evidence="3" id="KW-1185">Reference proteome</keyword>
<gene>
    <name evidence="2" type="ORF">ISS99_17065</name>
</gene>
<evidence type="ECO:0000256" key="1">
    <source>
        <dbReference type="SAM" id="SignalP"/>
    </source>
</evidence>
<dbReference type="EMBL" id="JADIKF010000040">
    <property type="protein sequence ID" value="MBM7131240.1"/>
    <property type="molecule type" value="Genomic_DNA"/>
</dbReference>
<accession>A0ABS2KJM2</accession>
<comment type="caution">
    <text evidence="2">The sequence shown here is derived from an EMBL/GenBank/DDBJ whole genome shotgun (WGS) entry which is preliminary data.</text>
</comment>
<organism evidence="2 3">
    <name type="scientific">Dyella mobilis</name>
    <dbReference type="NCBI Taxonomy" id="1849582"/>
    <lineage>
        <taxon>Bacteria</taxon>
        <taxon>Pseudomonadati</taxon>
        <taxon>Pseudomonadota</taxon>
        <taxon>Gammaproteobacteria</taxon>
        <taxon>Lysobacterales</taxon>
        <taxon>Rhodanobacteraceae</taxon>
        <taxon>Dyella</taxon>
    </lineage>
</organism>
<reference evidence="2" key="1">
    <citation type="submission" date="2020-10" db="EMBL/GenBank/DDBJ databases">
        <title>Phylogeny of dyella-like bacteria.</title>
        <authorList>
            <person name="Fu J."/>
        </authorList>
    </citation>
    <scope>NUCLEOTIDE SEQUENCE</scope>
    <source>
        <strain evidence="2">DHON07</strain>
    </source>
</reference>
<sequence length="384" mass="42454">MRLKWTVIGMLLALCLFAQSLAFADDDAKPDVFKGTIGQAAVVMSLYAEASWGNYFYEKYKRDIVLRGSVKGHDYQLFEGLDDDGDRTANQMQLHRDGTHLTGTYTSAKGKTLPVVLELVPSGSVPEPRPDLKLEADDAGKLLAGGDYNRLRLAGLQLAPQKKETFDGGYTIQWYLEPRSGERLFRLVAGWPQAAMTAINTQLEAEQFNNALASLGCAGMGQTPSEVTLERVDSQFLSAMISASWSCEGAAHPNAGVYGITFDTRTGQELSLNDLWWLGKGAKPKKDSDADMDYQDKVFAPTVVHLLTQWHPKEMSKPTDEDACDYSDPQVWNLVTYWLTDDGLELYPSFNHAQEGCQSDTDWAVIPYGVLEKANPALYGKLAK</sequence>
<feature type="signal peptide" evidence="1">
    <location>
        <begin position="1"/>
        <end position="24"/>
    </location>
</feature>
<keyword evidence="1" id="KW-0732">Signal</keyword>
<protein>
    <recommendedName>
        <fullName evidence="4">DUF3298 domain-containing protein</fullName>
    </recommendedName>
</protein>
<dbReference type="RefSeq" id="WP_204632832.1">
    <property type="nucleotide sequence ID" value="NZ_BSOC01000005.1"/>
</dbReference>
<feature type="chain" id="PRO_5047526002" description="DUF3298 domain-containing protein" evidence="1">
    <location>
        <begin position="25"/>
        <end position="384"/>
    </location>
</feature>
<evidence type="ECO:0000313" key="2">
    <source>
        <dbReference type="EMBL" id="MBM7131240.1"/>
    </source>
</evidence>